<dbReference type="SUPFAM" id="SSF53218">
    <property type="entry name" value="Molybdenum cofactor biosynthesis proteins"/>
    <property type="match status" value="1"/>
</dbReference>
<comment type="similarity">
    <text evidence="3 6">Belongs to the MoeA family.</text>
</comment>
<dbReference type="Gene3D" id="2.40.340.10">
    <property type="entry name" value="MoeA, C-terminal, domain IV"/>
    <property type="match status" value="1"/>
</dbReference>
<dbReference type="Gene3D" id="2.170.190.11">
    <property type="entry name" value="Molybdopterin biosynthesis moea protein, domain 3"/>
    <property type="match status" value="1"/>
</dbReference>
<dbReference type="PANTHER" id="PTHR10192:SF5">
    <property type="entry name" value="GEPHYRIN"/>
    <property type="match status" value="1"/>
</dbReference>
<organism evidence="8">
    <name type="scientific">uncultured Desulfobacterium sp</name>
    <dbReference type="NCBI Taxonomy" id="201089"/>
    <lineage>
        <taxon>Bacteria</taxon>
        <taxon>Pseudomonadati</taxon>
        <taxon>Thermodesulfobacteriota</taxon>
        <taxon>Desulfobacteria</taxon>
        <taxon>Desulfobacterales</taxon>
        <taxon>Desulfobacteriaceae</taxon>
        <taxon>Desulfobacterium</taxon>
        <taxon>environmental samples</taxon>
    </lineage>
</organism>
<dbReference type="InterPro" id="IPR005110">
    <property type="entry name" value="MoeA_linker/N"/>
</dbReference>
<dbReference type="CDD" id="cd00887">
    <property type="entry name" value="MoeA"/>
    <property type="match status" value="1"/>
</dbReference>
<dbReference type="Pfam" id="PF03454">
    <property type="entry name" value="MoeA_C"/>
    <property type="match status" value="1"/>
</dbReference>
<dbReference type="GO" id="GO:0005829">
    <property type="term" value="C:cytosol"/>
    <property type="evidence" value="ECO:0007669"/>
    <property type="project" value="TreeGrafter"/>
</dbReference>
<keyword evidence="6" id="KW-0479">Metal-binding</keyword>
<protein>
    <recommendedName>
        <fullName evidence="6">Molybdopterin molybdenumtransferase</fullName>
        <ecNumber evidence="6">2.10.1.1</ecNumber>
    </recommendedName>
</protein>
<dbReference type="InterPro" id="IPR036425">
    <property type="entry name" value="MoaB/Mog-like_dom_sf"/>
</dbReference>
<dbReference type="UniPathway" id="UPA00344"/>
<dbReference type="InterPro" id="IPR036135">
    <property type="entry name" value="MoeA_linker/N_sf"/>
</dbReference>
<gene>
    <name evidence="8" type="ORF">PITCH_A560015</name>
</gene>
<evidence type="ECO:0000256" key="3">
    <source>
        <dbReference type="ARBA" id="ARBA00010763"/>
    </source>
</evidence>
<dbReference type="Pfam" id="PF03453">
    <property type="entry name" value="MoeA_N"/>
    <property type="match status" value="1"/>
</dbReference>
<dbReference type="SUPFAM" id="SSF63867">
    <property type="entry name" value="MoeA C-terminal domain-like"/>
    <property type="match status" value="1"/>
</dbReference>
<evidence type="ECO:0000256" key="2">
    <source>
        <dbReference type="ARBA" id="ARBA00005046"/>
    </source>
</evidence>
<evidence type="ECO:0000313" key="8">
    <source>
        <dbReference type="EMBL" id="SPD75374.1"/>
    </source>
</evidence>
<dbReference type="PANTHER" id="PTHR10192">
    <property type="entry name" value="MOLYBDOPTERIN BIOSYNTHESIS PROTEIN"/>
    <property type="match status" value="1"/>
</dbReference>
<dbReference type="SMART" id="SM00852">
    <property type="entry name" value="MoCF_biosynth"/>
    <property type="match status" value="1"/>
</dbReference>
<accession>A0A445N0W1</accession>
<dbReference type="InterPro" id="IPR036688">
    <property type="entry name" value="MoeA_C_domain_IV_sf"/>
</dbReference>
<dbReference type="InterPro" id="IPR038987">
    <property type="entry name" value="MoeA-like"/>
</dbReference>
<dbReference type="NCBIfam" id="NF045515">
    <property type="entry name" value="Glp_gephyrin"/>
    <property type="match status" value="1"/>
</dbReference>
<keyword evidence="4 6" id="KW-0501">Molybdenum cofactor biosynthesis</keyword>
<dbReference type="AlphaFoldDB" id="A0A445N0W1"/>
<dbReference type="GO" id="GO:0046872">
    <property type="term" value="F:metal ion binding"/>
    <property type="evidence" value="ECO:0007669"/>
    <property type="project" value="UniProtKB-UniRule"/>
</dbReference>
<name>A0A445N0W1_9BACT</name>
<comment type="function">
    <text evidence="1 6">Catalyzes the insertion of molybdate into adenylated molybdopterin with the concomitant release of AMP.</text>
</comment>
<dbReference type="Pfam" id="PF00994">
    <property type="entry name" value="MoCF_biosynth"/>
    <property type="match status" value="1"/>
</dbReference>
<keyword evidence="6" id="KW-0500">Molybdenum</keyword>
<evidence type="ECO:0000256" key="5">
    <source>
        <dbReference type="ARBA" id="ARBA00047317"/>
    </source>
</evidence>
<comment type="cofactor">
    <cofactor evidence="6">
        <name>Mg(2+)</name>
        <dbReference type="ChEBI" id="CHEBI:18420"/>
    </cofactor>
</comment>
<dbReference type="GO" id="GO:0061599">
    <property type="term" value="F:molybdopterin molybdotransferase activity"/>
    <property type="evidence" value="ECO:0007669"/>
    <property type="project" value="UniProtKB-UniRule"/>
</dbReference>
<proteinExistence type="inferred from homology"/>
<comment type="pathway">
    <text evidence="2 6">Cofactor biosynthesis; molybdopterin biosynthesis.</text>
</comment>
<dbReference type="InterPro" id="IPR001453">
    <property type="entry name" value="MoaB/Mog_dom"/>
</dbReference>
<keyword evidence="6" id="KW-0808">Transferase</keyword>
<dbReference type="EC" id="2.10.1.1" evidence="6"/>
<dbReference type="EMBL" id="OJIN01000199">
    <property type="protein sequence ID" value="SPD75374.1"/>
    <property type="molecule type" value="Genomic_DNA"/>
</dbReference>
<reference evidence="8" key="1">
    <citation type="submission" date="2018-01" db="EMBL/GenBank/DDBJ databases">
        <authorList>
            <person name="Regsiter A."/>
            <person name="William W."/>
        </authorList>
    </citation>
    <scope>NUCLEOTIDE SEQUENCE</scope>
    <source>
        <strain evidence="8">TRIP AH-1</strain>
    </source>
</reference>
<evidence type="ECO:0000256" key="1">
    <source>
        <dbReference type="ARBA" id="ARBA00002901"/>
    </source>
</evidence>
<feature type="domain" description="MoaB/Mog" evidence="7">
    <location>
        <begin position="184"/>
        <end position="321"/>
    </location>
</feature>
<dbReference type="Gene3D" id="3.40.980.10">
    <property type="entry name" value="MoaB/Mog-like domain"/>
    <property type="match status" value="1"/>
</dbReference>
<dbReference type="SUPFAM" id="SSF63882">
    <property type="entry name" value="MoeA N-terminal region -like"/>
    <property type="match status" value="1"/>
</dbReference>
<dbReference type="GO" id="GO:0006777">
    <property type="term" value="P:Mo-molybdopterin cofactor biosynthetic process"/>
    <property type="evidence" value="ECO:0007669"/>
    <property type="project" value="UniProtKB-UniRule"/>
</dbReference>
<dbReference type="Gene3D" id="3.90.105.10">
    <property type="entry name" value="Molybdopterin biosynthesis moea protein, domain 2"/>
    <property type="match status" value="1"/>
</dbReference>
<dbReference type="InterPro" id="IPR005111">
    <property type="entry name" value="MoeA_C_domain_IV"/>
</dbReference>
<keyword evidence="6" id="KW-0460">Magnesium</keyword>
<evidence type="ECO:0000256" key="6">
    <source>
        <dbReference type="RuleBase" id="RU365090"/>
    </source>
</evidence>
<evidence type="ECO:0000256" key="4">
    <source>
        <dbReference type="ARBA" id="ARBA00023150"/>
    </source>
</evidence>
<evidence type="ECO:0000259" key="7">
    <source>
        <dbReference type="SMART" id="SM00852"/>
    </source>
</evidence>
<comment type="catalytic activity">
    <reaction evidence="5">
        <text>adenylyl-molybdopterin + molybdate = Mo-molybdopterin + AMP + H(+)</text>
        <dbReference type="Rhea" id="RHEA:35047"/>
        <dbReference type="ChEBI" id="CHEBI:15378"/>
        <dbReference type="ChEBI" id="CHEBI:36264"/>
        <dbReference type="ChEBI" id="CHEBI:62727"/>
        <dbReference type="ChEBI" id="CHEBI:71302"/>
        <dbReference type="ChEBI" id="CHEBI:456215"/>
        <dbReference type="EC" id="2.10.1.1"/>
    </reaction>
</comment>
<sequence>MIDRYDIGLEKAISITFDRLSPNRPAEVPVDRACGLVAAEDSYALVDCPSSTASLKDGYAVISDELKDAAIDHPVRLRVLGMLGAGDNSDLVLTTGTAIKVMTGASIPEGSDAVVSDEFTREECGWVLCFRDAGPGKNILARGSDVEKESRIKIKGQVLNPAMTGLLAAAGISSIRVYPKPRVGVVATGSEIVAPGNQLGPGQLYASNMVTLVSWLRRFGMEAESRVLPDNEDQIRAAIEAMLTKVDVLLTSGGAWKSERDLTTKILIEMGGELAFHRVRLGPGKAVALIIIADKVVFCLPGGPPSNEMAFLQIALPGLLYMSGRDQEPFEYRRAILSSPIEGDITWTQFYQGRLEERGRQLFVHPIKMKSRLMSQAIADALIGLPEGVDHFSEGDEVAVQVLGSAGYGYYF</sequence>